<sequence>MKKAVSVLIIFWSLSVFGQQEPQYTQYMYNTVTVNPGYAGTRGVTSLFGLHRSQWIGLDGAPRTTQFSIHSPVSRRGHGLGLSVMSDNIGPSRDTYINASFSYLLQLSDRTRLNLGLMGGGSFLEVDYNKLNLENNQDPNLTGKLSKFSPNVGVGAYLHSDSWYVGLSVPALLETSFYDDVQQSVAREKMHFYLIGGYVFDLGPSVKFKPATLLKAVNGAPLSVDLSANFMFNENLTLGAAYRWDAAVSAMAGFNITPSLFVGYGYDWDTRRIGNYNSGSHEVFLRYEFIFSSRNRLHSPRFF</sequence>
<dbReference type="Pfam" id="PF11751">
    <property type="entry name" value="PorP_SprF"/>
    <property type="match status" value="1"/>
</dbReference>
<dbReference type="RefSeq" id="WP_123217084.1">
    <property type="nucleotide sequence ID" value="NZ_RJTM01000108.1"/>
</dbReference>
<protein>
    <submittedName>
        <fullName evidence="2">Type IX secretion system membrane protein PorP/SprF</fullName>
    </submittedName>
</protein>
<name>A0A3N0E5D2_SINP1</name>
<evidence type="ECO:0000256" key="1">
    <source>
        <dbReference type="SAM" id="SignalP"/>
    </source>
</evidence>
<dbReference type="InterPro" id="IPR019861">
    <property type="entry name" value="PorP/SprF_Bacteroidetes"/>
</dbReference>
<organism evidence="2 3">
    <name type="scientific">Sinomicrobium pectinilyticum</name>
    <dbReference type="NCBI Taxonomy" id="1084421"/>
    <lineage>
        <taxon>Bacteria</taxon>
        <taxon>Pseudomonadati</taxon>
        <taxon>Bacteroidota</taxon>
        <taxon>Flavobacteriia</taxon>
        <taxon>Flavobacteriales</taxon>
        <taxon>Flavobacteriaceae</taxon>
        <taxon>Sinomicrobium</taxon>
    </lineage>
</organism>
<dbReference type="Proteomes" id="UP000267469">
    <property type="component" value="Unassembled WGS sequence"/>
</dbReference>
<accession>A0A3N0E5D2</accession>
<keyword evidence="1" id="KW-0732">Signal</keyword>
<dbReference type="OrthoDB" id="1114455at2"/>
<reference evidence="2 3" key="1">
    <citation type="submission" date="2018-10" db="EMBL/GenBank/DDBJ databases">
        <title>Sinomicrobium pectinilyticum sp. nov., a pectinase-producing bacterium isolated from alkaline and saline soil, and emended description of the genus Sinomicrobium.</title>
        <authorList>
            <person name="Cheng B."/>
            <person name="Li C."/>
            <person name="Lai Q."/>
            <person name="Du M."/>
            <person name="Shao Z."/>
            <person name="Xu P."/>
            <person name="Yang C."/>
        </authorList>
    </citation>
    <scope>NUCLEOTIDE SEQUENCE [LARGE SCALE GENOMIC DNA]</scope>
    <source>
        <strain evidence="2 3">5DNS001</strain>
    </source>
</reference>
<feature type="signal peptide" evidence="1">
    <location>
        <begin position="1"/>
        <end position="18"/>
    </location>
</feature>
<feature type="chain" id="PRO_5018030272" evidence="1">
    <location>
        <begin position="19"/>
        <end position="303"/>
    </location>
</feature>
<gene>
    <name evidence="2" type="ORF">ED312_15885</name>
</gene>
<dbReference type="AlphaFoldDB" id="A0A3N0E5D2"/>
<dbReference type="EMBL" id="RJTM01000108">
    <property type="protein sequence ID" value="RNL82969.1"/>
    <property type="molecule type" value="Genomic_DNA"/>
</dbReference>
<evidence type="ECO:0000313" key="3">
    <source>
        <dbReference type="Proteomes" id="UP000267469"/>
    </source>
</evidence>
<dbReference type="NCBIfam" id="TIGR03519">
    <property type="entry name" value="T9SS_PorP_fam"/>
    <property type="match status" value="1"/>
</dbReference>
<evidence type="ECO:0000313" key="2">
    <source>
        <dbReference type="EMBL" id="RNL82969.1"/>
    </source>
</evidence>
<comment type="caution">
    <text evidence="2">The sequence shown here is derived from an EMBL/GenBank/DDBJ whole genome shotgun (WGS) entry which is preliminary data.</text>
</comment>
<keyword evidence="3" id="KW-1185">Reference proteome</keyword>
<proteinExistence type="predicted"/>